<dbReference type="Gene3D" id="3.30.40.10">
    <property type="entry name" value="Zinc/RING finger domain, C3HC4 (zinc finger)"/>
    <property type="match status" value="1"/>
</dbReference>
<proteinExistence type="predicted"/>
<dbReference type="FunCoup" id="A0A2I4GT86">
    <property type="interactions" value="1180"/>
</dbReference>
<dbReference type="KEGG" id="jre:109010668"/>
<accession>A0A2I4GT86</accession>
<dbReference type="PANTHER" id="PTHR22937:SF122">
    <property type="entry name" value="RING-TYPE E3 UBIQUITIN TRANSFERASE"/>
    <property type="match status" value="1"/>
</dbReference>
<keyword evidence="5 8" id="KW-0863">Zinc-finger</keyword>
<dbReference type="FunFam" id="3.30.40.10:FF:000451">
    <property type="entry name" value="E3 ubiquitin-protein ligase rnf12-A"/>
    <property type="match status" value="1"/>
</dbReference>
<feature type="region of interest" description="Disordered" evidence="9">
    <location>
        <begin position="148"/>
        <end position="179"/>
    </location>
</feature>
<keyword evidence="11" id="KW-1185">Reference proteome</keyword>
<comment type="catalytic activity">
    <reaction evidence="1">
        <text>S-ubiquitinyl-[E2 ubiquitin-conjugating enzyme]-L-cysteine + [acceptor protein]-L-lysine = [E2 ubiquitin-conjugating enzyme]-L-cysteine + N(6)-ubiquitinyl-[acceptor protein]-L-lysine.</text>
        <dbReference type="EC" id="2.3.2.27"/>
    </reaction>
</comment>
<keyword evidence="3" id="KW-0808">Transferase</keyword>
<dbReference type="AlphaFoldDB" id="A0A2I4GT86"/>
<dbReference type="InParanoid" id="A0A2I4GT86"/>
<evidence type="ECO:0000259" key="10">
    <source>
        <dbReference type="PROSITE" id="PS50089"/>
    </source>
</evidence>
<dbReference type="PROSITE" id="PS50089">
    <property type="entry name" value="ZF_RING_2"/>
    <property type="match status" value="1"/>
</dbReference>
<evidence type="ECO:0000256" key="3">
    <source>
        <dbReference type="ARBA" id="ARBA00022679"/>
    </source>
</evidence>
<evidence type="ECO:0000256" key="6">
    <source>
        <dbReference type="ARBA" id="ARBA00022786"/>
    </source>
</evidence>
<feature type="domain" description="RING-type" evidence="10">
    <location>
        <begin position="363"/>
        <end position="404"/>
    </location>
</feature>
<sequence>MHCLPLISSTSNSPLHWYQKKTQNFICRSPSECIETMPVITEASSVGEQMKWRRPRSQFYQQISEMGPPISDPQIPSIIQSTRCKSTISSLLLSTFSTTSSTTTGETTPPTNSTCKKKNNFASAKFRGLGCTASASHQVSVPAVIRGSADWEGKKSRKKKKKNKSYSTDKEGNKSHQGGMVDVSNSINCMDAQDVWCGPGIGFSAEDCVVARRNASSGRGKIDGEKMTHRERPCLSRRTVNPEPISFLDSDPDYVSRLPGPEVFGSRYYRHARHPSPEGLAEIMMLQNSLLMGGRFDMHDRYRDWRLDVDNMSYEELLELGERIGYVSTGLKEEEIGRCLRKIKHSLMNDLSPHVSKQVDRKCSICQEEYEADDEMGKLDCGHNYHIQCIKQWLAQKKACPVCKAEVLA</sequence>
<evidence type="ECO:0000256" key="8">
    <source>
        <dbReference type="PROSITE-ProRule" id="PRU00175"/>
    </source>
</evidence>
<reference evidence="12" key="1">
    <citation type="submission" date="2025-08" db="UniProtKB">
        <authorList>
            <consortium name="RefSeq"/>
        </authorList>
    </citation>
    <scope>IDENTIFICATION</scope>
    <source>
        <tissue evidence="12">Leaves</tissue>
    </source>
</reference>
<dbReference type="RefSeq" id="XP_018847110.1">
    <property type="nucleotide sequence ID" value="XM_018991565.2"/>
</dbReference>
<dbReference type="EC" id="2.3.2.27" evidence="2"/>
<keyword evidence="4" id="KW-0479">Metal-binding</keyword>
<dbReference type="InterPro" id="IPR013083">
    <property type="entry name" value="Znf_RING/FYVE/PHD"/>
</dbReference>
<evidence type="ECO:0000256" key="1">
    <source>
        <dbReference type="ARBA" id="ARBA00000900"/>
    </source>
</evidence>
<keyword evidence="7" id="KW-0862">Zinc</keyword>
<name>A0A2I4GT86_JUGRE</name>
<dbReference type="InterPro" id="IPR045191">
    <property type="entry name" value="MBR1/2-like"/>
</dbReference>
<dbReference type="Pfam" id="PF13639">
    <property type="entry name" value="zf-RING_2"/>
    <property type="match status" value="1"/>
</dbReference>
<dbReference type="GeneID" id="109010668"/>
<gene>
    <name evidence="12" type="primary">LOC109010668</name>
</gene>
<dbReference type="InterPro" id="IPR001841">
    <property type="entry name" value="Znf_RING"/>
</dbReference>
<keyword evidence="6" id="KW-0833">Ubl conjugation pathway</keyword>
<evidence type="ECO:0000256" key="2">
    <source>
        <dbReference type="ARBA" id="ARBA00012483"/>
    </source>
</evidence>
<dbReference type="OrthoDB" id="8062037at2759"/>
<evidence type="ECO:0000256" key="7">
    <source>
        <dbReference type="ARBA" id="ARBA00022833"/>
    </source>
</evidence>
<evidence type="ECO:0000256" key="5">
    <source>
        <dbReference type="ARBA" id="ARBA00022771"/>
    </source>
</evidence>
<evidence type="ECO:0000256" key="4">
    <source>
        <dbReference type="ARBA" id="ARBA00022723"/>
    </source>
</evidence>
<evidence type="ECO:0000313" key="12">
    <source>
        <dbReference type="RefSeq" id="XP_018847110.1"/>
    </source>
</evidence>
<dbReference type="GO" id="GO:0008270">
    <property type="term" value="F:zinc ion binding"/>
    <property type="evidence" value="ECO:0007669"/>
    <property type="project" value="UniProtKB-KW"/>
</dbReference>
<evidence type="ECO:0000256" key="9">
    <source>
        <dbReference type="SAM" id="MobiDB-lite"/>
    </source>
</evidence>
<dbReference type="GO" id="GO:0061630">
    <property type="term" value="F:ubiquitin protein ligase activity"/>
    <property type="evidence" value="ECO:0000318"/>
    <property type="project" value="GO_Central"/>
</dbReference>
<dbReference type="Proteomes" id="UP000235220">
    <property type="component" value="Chromosome 15"/>
</dbReference>
<evidence type="ECO:0000313" key="11">
    <source>
        <dbReference type="Proteomes" id="UP000235220"/>
    </source>
</evidence>
<dbReference type="PANTHER" id="PTHR22937">
    <property type="entry name" value="E3 UBIQUITIN-PROTEIN LIGASE RNF165"/>
    <property type="match status" value="1"/>
</dbReference>
<dbReference type="SUPFAM" id="SSF57850">
    <property type="entry name" value="RING/U-box"/>
    <property type="match status" value="1"/>
</dbReference>
<feature type="compositionally biased region" description="Basic residues" evidence="9">
    <location>
        <begin position="155"/>
        <end position="164"/>
    </location>
</feature>
<dbReference type="SMART" id="SM00184">
    <property type="entry name" value="RING"/>
    <property type="match status" value="1"/>
</dbReference>
<protein>
    <recommendedName>
        <fullName evidence="2">RING-type E3 ubiquitin transferase</fullName>
        <ecNumber evidence="2">2.3.2.27</ecNumber>
    </recommendedName>
</protein>
<organism evidence="11 12">
    <name type="scientific">Juglans regia</name>
    <name type="common">English walnut</name>
    <dbReference type="NCBI Taxonomy" id="51240"/>
    <lineage>
        <taxon>Eukaryota</taxon>
        <taxon>Viridiplantae</taxon>
        <taxon>Streptophyta</taxon>
        <taxon>Embryophyta</taxon>
        <taxon>Tracheophyta</taxon>
        <taxon>Spermatophyta</taxon>
        <taxon>Magnoliopsida</taxon>
        <taxon>eudicotyledons</taxon>
        <taxon>Gunneridae</taxon>
        <taxon>Pentapetalae</taxon>
        <taxon>rosids</taxon>
        <taxon>fabids</taxon>
        <taxon>Fagales</taxon>
        <taxon>Juglandaceae</taxon>
        <taxon>Juglans</taxon>
    </lineage>
</organism>